<reference evidence="2" key="2">
    <citation type="submission" date="2020-09" db="EMBL/GenBank/DDBJ databases">
        <authorList>
            <person name="Sun Q."/>
            <person name="Zhou Y."/>
        </authorList>
    </citation>
    <scope>NUCLEOTIDE SEQUENCE</scope>
    <source>
        <strain evidence="2">CGMCC 1.15152</strain>
    </source>
</reference>
<evidence type="ECO:0000313" key="2">
    <source>
        <dbReference type="EMBL" id="GGD37222.1"/>
    </source>
</evidence>
<dbReference type="EMBL" id="BMHO01000001">
    <property type="protein sequence ID" value="GGD37222.1"/>
    <property type="molecule type" value="Genomic_DNA"/>
</dbReference>
<sequence>MTTTVANREVVTSWPTREAPALFRTGHGTYPALMDIDVRPAVVFEDVAAVVGPKKPTSNVCFCLSYRLRSRENNALRGPARAERVRELCGEDPPPGVIAYRDGEPVGWAAVHPRARTSFAHNRRIPAIDDLDVWSLWCLRVRPGYRKQGITYALVQGAVAHARTGGAPAIEAYPVDNGDARVDLTMAYVGTRKLFERAGFTKAASTDSVLNGFPRVLMRLAL</sequence>
<comment type="caution">
    <text evidence="2">The sequence shown here is derived from an EMBL/GenBank/DDBJ whole genome shotgun (WGS) entry which is preliminary data.</text>
</comment>
<reference evidence="2" key="1">
    <citation type="journal article" date="2014" name="Int. J. Syst. Evol. Microbiol.">
        <title>Complete genome sequence of Corynebacterium casei LMG S-19264T (=DSM 44701T), isolated from a smear-ripened cheese.</title>
        <authorList>
            <consortium name="US DOE Joint Genome Institute (JGI-PGF)"/>
            <person name="Walter F."/>
            <person name="Albersmeier A."/>
            <person name="Kalinowski J."/>
            <person name="Ruckert C."/>
        </authorList>
    </citation>
    <scope>NUCLEOTIDE SEQUENCE</scope>
    <source>
        <strain evidence="2">CGMCC 1.15152</strain>
    </source>
</reference>
<dbReference type="CDD" id="cd04301">
    <property type="entry name" value="NAT_SF"/>
    <property type="match status" value="1"/>
</dbReference>
<organism evidence="2 3">
    <name type="scientific">Microbacterium faecale</name>
    <dbReference type="NCBI Taxonomy" id="1804630"/>
    <lineage>
        <taxon>Bacteria</taxon>
        <taxon>Bacillati</taxon>
        <taxon>Actinomycetota</taxon>
        <taxon>Actinomycetes</taxon>
        <taxon>Micrococcales</taxon>
        <taxon>Microbacteriaceae</taxon>
        <taxon>Microbacterium</taxon>
    </lineage>
</organism>
<dbReference type="GO" id="GO:0016747">
    <property type="term" value="F:acyltransferase activity, transferring groups other than amino-acyl groups"/>
    <property type="evidence" value="ECO:0007669"/>
    <property type="project" value="InterPro"/>
</dbReference>
<protein>
    <submittedName>
        <fullName evidence="2">N-acetyltransferase</fullName>
    </submittedName>
</protein>
<dbReference type="InterPro" id="IPR016181">
    <property type="entry name" value="Acyl_CoA_acyltransferase"/>
</dbReference>
<name>A0A916YAQ8_9MICO</name>
<evidence type="ECO:0000313" key="3">
    <source>
        <dbReference type="Proteomes" id="UP000633205"/>
    </source>
</evidence>
<dbReference type="Gene3D" id="3.40.630.30">
    <property type="match status" value="1"/>
</dbReference>
<dbReference type="Pfam" id="PF00583">
    <property type="entry name" value="Acetyltransf_1"/>
    <property type="match status" value="1"/>
</dbReference>
<feature type="domain" description="N-acetyltransferase" evidence="1">
    <location>
        <begin position="49"/>
        <end position="222"/>
    </location>
</feature>
<dbReference type="AlphaFoldDB" id="A0A916YAQ8"/>
<keyword evidence="3" id="KW-1185">Reference proteome</keyword>
<dbReference type="InterPro" id="IPR000182">
    <property type="entry name" value="GNAT_dom"/>
</dbReference>
<dbReference type="SUPFAM" id="SSF55729">
    <property type="entry name" value="Acyl-CoA N-acyltransferases (Nat)"/>
    <property type="match status" value="1"/>
</dbReference>
<dbReference type="Proteomes" id="UP000633205">
    <property type="component" value="Unassembled WGS sequence"/>
</dbReference>
<accession>A0A916YAQ8</accession>
<dbReference type="PROSITE" id="PS51186">
    <property type="entry name" value="GNAT"/>
    <property type="match status" value="1"/>
</dbReference>
<evidence type="ECO:0000259" key="1">
    <source>
        <dbReference type="PROSITE" id="PS51186"/>
    </source>
</evidence>
<gene>
    <name evidence="2" type="ORF">GCM10010915_17510</name>
</gene>
<proteinExistence type="predicted"/>